<keyword evidence="2" id="KW-0648">Protein biosynthesis</keyword>
<keyword evidence="1" id="KW-0810">Translation regulation</keyword>
<keyword evidence="5" id="KW-1185">Reference proteome</keyword>
<proteinExistence type="predicted"/>
<organism evidence="4 5">
    <name type="scientific">Salinigranum rubrum</name>
    <dbReference type="NCBI Taxonomy" id="755307"/>
    <lineage>
        <taxon>Archaea</taxon>
        <taxon>Methanobacteriati</taxon>
        <taxon>Methanobacteriota</taxon>
        <taxon>Stenosarchaea group</taxon>
        <taxon>Halobacteria</taxon>
        <taxon>Halobacteriales</taxon>
        <taxon>Haloferacaceae</taxon>
        <taxon>Salinigranum</taxon>
    </lineage>
</organism>
<dbReference type="NCBIfam" id="NF002096">
    <property type="entry name" value="PRK00939.1"/>
    <property type="match status" value="1"/>
</dbReference>
<evidence type="ECO:0000313" key="4">
    <source>
        <dbReference type="EMBL" id="AUV81794.1"/>
    </source>
</evidence>
<accession>A0A2I8VIS9</accession>
<dbReference type="EMBL" id="CP026309">
    <property type="protein sequence ID" value="AUV81794.1"/>
    <property type="molecule type" value="Genomic_DNA"/>
</dbReference>
<feature type="domain" description="SUI1" evidence="3">
    <location>
        <begin position="28"/>
        <end position="94"/>
    </location>
</feature>
<sequence>MSNDLNSIAGLPDDLGIGDDLARAEQRLSIGVDRRRYGKPVTVVEGFEPGAVDLEELASTLKRRLAVGGTVTEGRIELQGAHDDRLRAALEAEGFSVDA</sequence>
<reference evidence="4 5" key="1">
    <citation type="submission" date="2018-01" db="EMBL/GenBank/DDBJ databases">
        <title>Complete genome sequence of Salinigranum rubrum GX10T, an extremely halophilic archaeon isolated from a marine solar saltern.</title>
        <authorList>
            <person name="Han S."/>
        </authorList>
    </citation>
    <scope>NUCLEOTIDE SEQUENCE [LARGE SCALE GENOMIC DNA]</scope>
    <source>
        <strain evidence="4 5">GX10</strain>
    </source>
</reference>
<name>A0A2I8VIS9_9EURY</name>
<dbReference type="InterPro" id="IPR001950">
    <property type="entry name" value="SUI1"/>
</dbReference>
<dbReference type="Gene3D" id="3.30.780.10">
    <property type="entry name" value="SUI1-like domain"/>
    <property type="match status" value="1"/>
</dbReference>
<evidence type="ECO:0000259" key="3">
    <source>
        <dbReference type="PROSITE" id="PS50296"/>
    </source>
</evidence>
<dbReference type="SUPFAM" id="SSF55159">
    <property type="entry name" value="eIF1-like"/>
    <property type="match status" value="1"/>
</dbReference>
<dbReference type="PROSITE" id="PS50296">
    <property type="entry name" value="SUI1"/>
    <property type="match status" value="1"/>
</dbReference>
<dbReference type="GeneID" id="35592253"/>
<evidence type="ECO:0000313" key="5">
    <source>
        <dbReference type="Proteomes" id="UP000236584"/>
    </source>
</evidence>
<dbReference type="InterPro" id="IPR005872">
    <property type="entry name" value="SUI1_arc_bac"/>
</dbReference>
<dbReference type="Pfam" id="PF01253">
    <property type="entry name" value="SUI1"/>
    <property type="match status" value="1"/>
</dbReference>
<gene>
    <name evidence="4" type="ORF">C2R22_09145</name>
</gene>
<dbReference type="CDD" id="cd11567">
    <property type="entry name" value="YciH_like"/>
    <property type="match status" value="1"/>
</dbReference>
<dbReference type="GO" id="GO:0006417">
    <property type="term" value="P:regulation of translation"/>
    <property type="evidence" value="ECO:0007669"/>
    <property type="project" value="UniProtKB-KW"/>
</dbReference>
<keyword evidence="4" id="KW-0396">Initiation factor</keyword>
<dbReference type="KEGG" id="srub:C2R22_09145"/>
<evidence type="ECO:0000256" key="2">
    <source>
        <dbReference type="ARBA" id="ARBA00022917"/>
    </source>
</evidence>
<dbReference type="RefSeq" id="WP_103425482.1">
    <property type="nucleotide sequence ID" value="NZ_CP026309.1"/>
</dbReference>
<dbReference type="GO" id="GO:0003743">
    <property type="term" value="F:translation initiation factor activity"/>
    <property type="evidence" value="ECO:0007669"/>
    <property type="project" value="UniProtKB-KW"/>
</dbReference>
<dbReference type="InterPro" id="IPR036877">
    <property type="entry name" value="SUI1_dom_sf"/>
</dbReference>
<protein>
    <submittedName>
        <fullName evidence="4">Translation initiation factor</fullName>
    </submittedName>
</protein>
<dbReference type="Proteomes" id="UP000236584">
    <property type="component" value="Chromosome"/>
</dbReference>
<evidence type="ECO:0000256" key="1">
    <source>
        <dbReference type="ARBA" id="ARBA00022845"/>
    </source>
</evidence>
<dbReference type="AlphaFoldDB" id="A0A2I8VIS9"/>